<reference evidence="1 2" key="1">
    <citation type="submission" date="2019-08" db="EMBL/GenBank/DDBJ databases">
        <title>In-depth cultivation of the pig gut microbiome towards novel bacterial diversity and tailored functional studies.</title>
        <authorList>
            <person name="Wylensek D."/>
            <person name="Hitch T.C.A."/>
            <person name="Clavel T."/>
        </authorList>
    </citation>
    <scope>NUCLEOTIDE SEQUENCE [LARGE SCALE GENOMIC DNA]</scope>
    <source>
        <strain evidence="1 2">WCA-389-WT-23B</strain>
    </source>
</reference>
<evidence type="ECO:0000313" key="2">
    <source>
        <dbReference type="Proteomes" id="UP000436047"/>
    </source>
</evidence>
<dbReference type="AlphaFoldDB" id="A0A6N7WPD8"/>
<keyword evidence="2" id="KW-1185">Reference proteome</keyword>
<comment type="caution">
    <text evidence="1">The sequence shown here is derived from an EMBL/GenBank/DDBJ whole genome shotgun (WGS) entry which is preliminary data.</text>
</comment>
<name>A0A6N7WPD8_9FIRM</name>
<dbReference type="Proteomes" id="UP000436047">
    <property type="component" value="Unassembled WGS sequence"/>
</dbReference>
<proteinExistence type="predicted"/>
<dbReference type="EMBL" id="VUMI01000073">
    <property type="protein sequence ID" value="MSS91665.1"/>
    <property type="molecule type" value="Genomic_DNA"/>
</dbReference>
<gene>
    <name evidence="1" type="ORF">FYJ45_26610</name>
</gene>
<protein>
    <submittedName>
        <fullName evidence="1">Uncharacterized protein</fullName>
    </submittedName>
</protein>
<accession>A0A6N7WPD8</accession>
<dbReference type="RefSeq" id="WP_154468049.1">
    <property type="nucleotide sequence ID" value="NZ_VUMI01000073.1"/>
</dbReference>
<organism evidence="1 2">
    <name type="scientific">Eisenbergiella porci</name>
    <dbReference type="NCBI Taxonomy" id="2652274"/>
    <lineage>
        <taxon>Bacteria</taxon>
        <taxon>Bacillati</taxon>
        <taxon>Bacillota</taxon>
        <taxon>Clostridia</taxon>
        <taxon>Lachnospirales</taxon>
        <taxon>Lachnospiraceae</taxon>
        <taxon>Eisenbergiella</taxon>
    </lineage>
</organism>
<evidence type="ECO:0000313" key="1">
    <source>
        <dbReference type="EMBL" id="MSS91665.1"/>
    </source>
</evidence>
<sequence>MNTAIKNLQATLAICRQQQALVIANAATAAVIRKNFDREEVEIIISPAVETLTAYVVQDEELKQQLLQSIDKRGY</sequence>
<dbReference type="GeneID" id="86056572"/>